<evidence type="ECO:0000313" key="4">
    <source>
        <dbReference type="EMBL" id="MBD9729868.1"/>
    </source>
</evidence>
<evidence type="ECO:0000256" key="1">
    <source>
        <dbReference type="ARBA" id="ARBA00023015"/>
    </source>
</evidence>
<dbReference type="PROSITE" id="PS52050">
    <property type="entry name" value="WYL"/>
    <property type="match status" value="1"/>
</dbReference>
<accession>A0A927QJT0</accession>
<dbReference type="EMBL" id="JACYXT010000033">
    <property type="protein sequence ID" value="MBD9729868.1"/>
    <property type="molecule type" value="Genomic_DNA"/>
</dbReference>
<name>A0A927QJT0_9ACTN</name>
<feature type="domain" description="HTH deoR-type" evidence="3">
    <location>
        <begin position="2"/>
        <end position="57"/>
    </location>
</feature>
<sequence>MKSDRLLSLLLLLQTHGQVPATDLAERLEVSVRTIFRDVEALSAAGVPVYAERGRNGGIALLPGYRTDVTGLTADEARALFVLVTDRAHADLGLGQAIGSALRKVMAAVPAPFRGDADLASRRILIDPVRWRGSPQELTVDLGVLQAAAFNDRRLRLRYRHGRDAEVRSYTLDPYGLVSKAGIWYLIADHRGKPMMFRADRMLSATVTEDPVQRRSGVELADLWESLRHRVDNVPTPVSVTVKVQRPVLAKFLALHSADLAAPPPREPADAESTDPVQLEVRFHSLGSAEQLLLFGPAVEVLQPAELREVLVRRAQETIALYEGARAG</sequence>
<dbReference type="InterPro" id="IPR036388">
    <property type="entry name" value="WH-like_DNA-bd_sf"/>
</dbReference>
<dbReference type="Gene3D" id="1.10.10.10">
    <property type="entry name" value="Winged helix-like DNA-binding domain superfamily/Winged helix DNA-binding domain"/>
    <property type="match status" value="1"/>
</dbReference>
<comment type="caution">
    <text evidence="4">The sequence shown here is derived from an EMBL/GenBank/DDBJ whole genome shotgun (WGS) entry which is preliminary data.</text>
</comment>
<evidence type="ECO:0000256" key="2">
    <source>
        <dbReference type="ARBA" id="ARBA00023163"/>
    </source>
</evidence>
<dbReference type="PIRSF" id="PIRSF016838">
    <property type="entry name" value="PafC"/>
    <property type="match status" value="1"/>
</dbReference>
<dbReference type="InterPro" id="IPR001034">
    <property type="entry name" value="DeoR_HTH"/>
</dbReference>
<dbReference type="Pfam" id="PF13280">
    <property type="entry name" value="WYL"/>
    <property type="match status" value="1"/>
</dbReference>
<keyword evidence="1" id="KW-0805">Transcription regulation</keyword>
<dbReference type="RefSeq" id="WP_192365896.1">
    <property type="nucleotide sequence ID" value="NZ_CP119182.1"/>
</dbReference>
<dbReference type="Pfam" id="PF08279">
    <property type="entry name" value="HTH_11"/>
    <property type="match status" value="1"/>
</dbReference>
<dbReference type="GeneID" id="79927911"/>
<dbReference type="Proteomes" id="UP000661025">
    <property type="component" value="Unassembled WGS sequence"/>
</dbReference>
<organism evidence="4 5">
    <name type="scientific">Streptomyces caniscabiei</name>
    <dbReference type="NCBI Taxonomy" id="2746961"/>
    <lineage>
        <taxon>Bacteria</taxon>
        <taxon>Bacillati</taxon>
        <taxon>Actinomycetota</taxon>
        <taxon>Actinomycetes</taxon>
        <taxon>Kitasatosporales</taxon>
        <taxon>Streptomycetaceae</taxon>
        <taxon>Streptomyces</taxon>
    </lineage>
</organism>
<evidence type="ECO:0000313" key="5">
    <source>
        <dbReference type="Proteomes" id="UP000661025"/>
    </source>
</evidence>
<gene>
    <name evidence="4" type="ORF">IHE70_43185</name>
</gene>
<dbReference type="Pfam" id="PF25583">
    <property type="entry name" value="WCX"/>
    <property type="match status" value="1"/>
</dbReference>
<reference evidence="4" key="1">
    <citation type="submission" date="2020-09" db="EMBL/GenBank/DDBJ databases">
        <title>Streptomyces canutascabiei sp. nov., which causes potato common scab and is distributed across the world.</title>
        <authorList>
            <person name="Nguyen H.P."/>
            <person name="Weisberg A.J."/>
            <person name="Chang J.H."/>
            <person name="Clarke C.R."/>
        </authorList>
    </citation>
    <scope>NUCLEOTIDE SEQUENCE</scope>
    <source>
        <strain evidence="4">ID-01-6.2a</strain>
    </source>
</reference>
<dbReference type="InterPro" id="IPR013196">
    <property type="entry name" value="HTH_11"/>
</dbReference>
<dbReference type="InterPro" id="IPR051534">
    <property type="entry name" value="CBASS_pafABC_assoc_protein"/>
</dbReference>
<dbReference type="InterPro" id="IPR026881">
    <property type="entry name" value="WYL_dom"/>
</dbReference>
<dbReference type="GO" id="GO:0003700">
    <property type="term" value="F:DNA-binding transcription factor activity"/>
    <property type="evidence" value="ECO:0007669"/>
    <property type="project" value="InterPro"/>
</dbReference>
<dbReference type="InterPro" id="IPR036390">
    <property type="entry name" value="WH_DNA-bd_sf"/>
</dbReference>
<dbReference type="InterPro" id="IPR057727">
    <property type="entry name" value="WCX_dom"/>
</dbReference>
<proteinExistence type="predicted"/>
<dbReference type="PANTHER" id="PTHR34580:SF1">
    <property type="entry name" value="PROTEIN PAFC"/>
    <property type="match status" value="1"/>
</dbReference>
<evidence type="ECO:0000259" key="3">
    <source>
        <dbReference type="PROSITE" id="PS51000"/>
    </source>
</evidence>
<keyword evidence="2" id="KW-0804">Transcription</keyword>
<dbReference type="PANTHER" id="PTHR34580">
    <property type="match status" value="1"/>
</dbReference>
<dbReference type="InterPro" id="IPR028349">
    <property type="entry name" value="PafC-like"/>
</dbReference>
<dbReference type="SUPFAM" id="SSF46785">
    <property type="entry name" value="Winged helix' DNA-binding domain"/>
    <property type="match status" value="1"/>
</dbReference>
<protein>
    <submittedName>
        <fullName evidence="4">WYL domain-containing protein</fullName>
    </submittedName>
</protein>
<dbReference type="AlphaFoldDB" id="A0A927QJT0"/>
<dbReference type="PROSITE" id="PS51000">
    <property type="entry name" value="HTH_DEOR_2"/>
    <property type="match status" value="1"/>
</dbReference>